<evidence type="ECO:0000256" key="1">
    <source>
        <dbReference type="SAM" id="Phobius"/>
    </source>
</evidence>
<organism evidence="2 3">
    <name type="scientific">Datura stramonium</name>
    <name type="common">Jimsonweed</name>
    <name type="synonym">Common thornapple</name>
    <dbReference type="NCBI Taxonomy" id="4076"/>
    <lineage>
        <taxon>Eukaryota</taxon>
        <taxon>Viridiplantae</taxon>
        <taxon>Streptophyta</taxon>
        <taxon>Embryophyta</taxon>
        <taxon>Tracheophyta</taxon>
        <taxon>Spermatophyta</taxon>
        <taxon>Magnoliopsida</taxon>
        <taxon>eudicotyledons</taxon>
        <taxon>Gunneridae</taxon>
        <taxon>Pentapetalae</taxon>
        <taxon>asterids</taxon>
        <taxon>lamiids</taxon>
        <taxon>Solanales</taxon>
        <taxon>Solanaceae</taxon>
        <taxon>Solanoideae</taxon>
        <taxon>Datureae</taxon>
        <taxon>Datura</taxon>
    </lineage>
</organism>
<keyword evidence="3" id="KW-1185">Reference proteome</keyword>
<keyword evidence="1" id="KW-0812">Transmembrane</keyword>
<accession>A0ABS8TH55</accession>
<reference evidence="2 3" key="1">
    <citation type="journal article" date="2021" name="BMC Genomics">
        <title>Datura genome reveals duplications of psychoactive alkaloid biosynthetic genes and high mutation rate following tissue culture.</title>
        <authorList>
            <person name="Rajewski A."/>
            <person name="Carter-House D."/>
            <person name="Stajich J."/>
            <person name="Litt A."/>
        </authorList>
    </citation>
    <scope>NUCLEOTIDE SEQUENCE [LARGE SCALE GENOMIC DNA]</scope>
    <source>
        <strain evidence="2">AR-01</strain>
    </source>
</reference>
<sequence>MMVMQKLTRKWRKSQRESHYDEDNKFSLPTRDDFRPINSQEQEELVQSLEKVQTQQSLLWRGVFSGLLLCYVAFLVYSIYQQAYYPWELIRKSFSGSIPVFVGVMNYSSSSAFSNHYLAHLCSWFLEIKPADMDSCEQLNQA</sequence>
<keyword evidence="1" id="KW-1133">Transmembrane helix</keyword>
<protein>
    <submittedName>
        <fullName evidence="2">Uncharacterized protein</fullName>
    </submittedName>
</protein>
<proteinExistence type="predicted"/>
<name>A0ABS8TH55_DATST</name>
<dbReference type="PANTHER" id="PTHR36784:SF1">
    <property type="entry name" value="HISTONE-LYSINE N-METHYLTRANSFERASE"/>
    <property type="match status" value="1"/>
</dbReference>
<dbReference type="Proteomes" id="UP000823775">
    <property type="component" value="Unassembled WGS sequence"/>
</dbReference>
<dbReference type="EMBL" id="JACEIK010001539">
    <property type="protein sequence ID" value="MCD7470200.1"/>
    <property type="molecule type" value="Genomic_DNA"/>
</dbReference>
<dbReference type="PANTHER" id="PTHR36784">
    <property type="entry name" value="HISTONE-LYSINE N-METHYLTRANSFERASE"/>
    <property type="match status" value="1"/>
</dbReference>
<feature type="transmembrane region" description="Helical" evidence="1">
    <location>
        <begin position="58"/>
        <end position="80"/>
    </location>
</feature>
<gene>
    <name evidence="2" type="ORF">HAX54_009882</name>
</gene>
<evidence type="ECO:0000313" key="3">
    <source>
        <dbReference type="Proteomes" id="UP000823775"/>
    </source>
</evidence>
<keyword evidence="1" id="KW-0472">Membrane</keyword>
<comment type="caution">
    <text evidence="2">The sequence shown here is derived from an EMBL/GenBank/DDBJ whole genome shotgun (WGS) entry which is preliminary data.</text>
</comment>
<evidence type="ECO:0000313" key="2">
    <source>
        <dbReference type="EMBL" id="MCD7470200.1"/>
    </source>
</evidence>